<protein>
    <submittedName>
        <fullName evidence="2">Uncharacterized protein</fullName>
    </submittedName>
</protein>
<dbReference type="Gene3D" id="1.20.120.1630">
    <property type="match status" value="1"/>
</dbReference>
<dbReference type="AlphaFoldDB" id="A0A382JLY9"/>
<accession>A0A382JLY9</accession>
<feature type="transmembrane region" description="Helical" evidence="1">
    <location>
        <begin position="116"/>
        <end position="135"/>
    </location>
</feature>
<gene>
    <name evidence="2" type="ORF">METZ01_LOCUS265559</name>
</gene>
<feature type="transmembrane region" description="Helical" evidence="1">
    <location>
        <begin position="163"/>
        <end position="181"/>
    </location>
</feature>
<dbReference type="InterPro" id="IPR010721">
    <property type="entry name" value="UstE-like"/>
</dbReference>
<keyword evidence="1" id="KW-0812">Transmembrane</keyword>
<dbReference type="GO" id="GO:0016020">
    <property type="term" value="C:membrane"/>
    <property type="evidence" value="ECO:0007669"/>
    <property type="project" value="TreeGrafter"/>
</dbReference>
<dbReference type="PANTHER" id="PTHR32251:SF15">
    <property type="entry name" value="3-OXO-5-ALPHA-STEROID 4-DEHYDROGENASE (DUF1295)"/>
    <property type="match status" value="1"/>
</dbReference>
<proteinExistence type="predicted"/>
<evidence type="ECO:0000313" key="2">
    <source>
        <dbReference type="EMBL" id="SVC12705.1"/>
    </source>
</evidence>
<dbReference type="EMBL" id="UINC01074977">
    <property type="protein sequence ID" value="SVC12705.1"/>
    <property type="molecule type" value="Genomic_DNA"/>
</dbReference>
<reference evidence="2" key="1">
    <citation type="submission" date="2018-05" db="EMBL/GenBank/DDBJ databases">
        <authorList>
            <person name="Lanie J.A."/>
            <person name="Ng W.-L."/>
            <person name="Kazmierczak K.M."/>
            <person name="Andrzejewski T.M."/>
            <person name="Davidsen T.M."/>
            <person name="Wayne K.J."/>
            <person name="Tettelin H."/>
            <person name="Glass J.I."/>
            <person name="Rusch D."/>
            <person name="Podicherti R."/>
            <person name="Tsui H.-C.T."/>
            <person name="Winkler M.E."/>
        </authorList>
    </citation>
    <scope>NUCLEOTIDE SEQUENCE</scope>
</reference>
<feature type="transmembrane region" description="Helical" evidence="1">
    <location>
        <begin position="187"/>
        <end position="206"/>
    </location>
</feature>
<name>A0A382JLY9_9ZZZZ</name>
<feature type="transmembrane region" description="Helical" evidence="1">
    <location>
        <begin position="42"/>
        <end position="62"/>
    </location>
</feature>
<evidence type="ECO:0000256" key="1">
    <source>
        <dbReference type="SAM" id="Phobius"/>
    </source>
</evidence>
<dbReference type="PROSITE" id="PS50244">
    <property type="entry name" value="S5A_REDUCTASE"/>
    <property type="match status" value="1"/>
</dbReference>
<organism evidence="2">
    <name type="scientific">marine metagenome</name>
    <dbReference type="NCBI Taxonomy" id="408172"/>
    <lineage>
        <taxon>unclassified sequences</taxon>
        <taxon>metagenomes</taxon>
        <taxon>ecological metagenomes</taxon>
    </lineage>
</organism>
<feature type="transmembrane region" description="Helical" evidence="1">
    <location>
        <begin position="83"/>
        <end position="104"/>
    </location>
</feature>
<dbReference type="Pfam" id="PF06966">
    <property type="entry name" value="DUF1295"/>
    <property type="match status" value="1"/>
</dbReference>
<keyword evidence="1" id="KW-0472">Membrane</keyword>
<feature type="transmembrane region" description="Helical" evidence="1">
    <location>
        <begin position="18"/>
        <end position="36"/>
    </location>
</feature>
<keyword evidence="1" id="KW-1133">Transmembrane helix</keyword>
<sequence length="236" mass="27478">MSFFAVAYTLQIDKVTDFAGTGNFLILAIITLWLGGDFSFPRIIASLMVILWSLRLGIYLSYRIGAWGKDNRFDEIRTKFWSFLGFWVLQILWVFLTSLPVIYFNSLENREYDLVPMSYLGIGMFAIGFIIEAWADYTKFNHKLHGKKWCRTGLWKYSRHPNYFGNILLWFGVFIFCYTYGVPLWTIIGPLWTTFLLLFVSGIPFLEASADKKYGEDAEYLKYKAETAILIPGFKL</sequence>
<dbReference type="PANTHER" id="PTHR32251">
    <property type="entry name" value="3-OXO-5-ALPHA-STEROID 4-DEHYDROGENASE"/>
    <property type="match status" value="1"/>
</dbReference>